<name>A0A5Q0UFI7_9ARCH</name>
<evidence type="ECO:0000313" key="3">
    <source>
        <dbReference type="Proteomes" id="UP000377803"/>
    </source>
</evidence>
<dbReference type="EMBL" id="CP040089">
    <property type="protein sequence ID" value="QGA80131.1"/>
    <property type="molecule type" value="Genomic_DNA"/>
</dbReference>
<keyword evidence="1" id="KW-0812">Transmembrane</keyword>
<gene>
    <name evidence="2" type="ORF">LC1Nh_0227</name>
</gene>
<feature type="transmembrane region" description="Helical" evidence="1">
    <location>
        <begin position="17"/>
        <end position="37"/>
    </location>
</feature>
<dbReference type="RefSeq" id="WP_153549868.1">
    <property type="nucleotide sequence ID" value="NZ_CP040089.1"/>
</dbReference>
<proteinExistence type="predicted"/>
<evidence type="ECO:0000256" key="1">
    <source>
        <dbReference type="SAM" id="Phobius"/>
    </source>
</evidence>
<sequence>MELPELDELKQLDRKKILLGTTALILVLLAAGAVYAYSQVDVNNKDASFSTNATILDSNESENLTAGLAMGQGMSFGKFSSNFNKTKSLNLSADSLTLAEVEVEGNISDRLDYEERHLFEGRTQIPFELHGNQSGFFEGEINLELKTAQNKWGEKWLNFQYNYF</sequence>
<organism evidence="2 3">
    <name type="scientific">Candidatus Nanohalobium constans</name>
    <dbReference type="NCBI Taxonomy" id="2565781"/>
    <lineage>
        <taxon>Archaea</taxon>
        <taxon>Candidatus Nanohalarchaeota</taxon>
        <taxon>Candidatus Nanohalobia</taxon>
        <taxon>Candidatus Nanohalobiales</taxon>
        <taxon>Candidatus Nanohalobiaceae</taxon>
        <taxon>Candidatus Nanohalobium</taxon>
    </lineage>
</organism>
<keyword evidence="1" id="KW-1133">Transmembrane helix</keyword>
<accession>A0A5Q0UFI7</accession>
<protein>
    <submittedName>
        <fullName evidence="2">Uncharacterized protein</fullName>
    </submittedName>
</protein>
<keyword evidence="1" id="KW-0472">Membrane</keyword>
<dbReference type="GeneID" id="42364608"/>
<evidence type="ECO:0000313" key="2">
    <source>
        <dbReference type="EMBL" id="QGA80131.1"/>
    </source>
</evidence>
<reference evidence="3" key="1">
    <citation type="submission" date="2019-05" db="EMBL/GenBank/DDBJ databases">
        <title>Candidatus Nanohalobium constans, a novel model system to study the DPANN nano-sized archaea: genomic and physiological characterization of a nanoarchaeon co-cultured with its chitinotrophic host.</title>
        <authorList>
            <person name="La Cono V."/>
            <person name="Arcadi E."/>
            <person name="Crisafi F."/>
            <person name="Denaro R."/>
            <person name="La Spada G."/>
            <person name="Messina E."/>
            <person name="Smedile F."/>
            <person name="Toshchakov S.V."/>
            <person name="Shevchenko M.A."/>
            <person name="Golyshin P.N."/>
            <person name="Golyshina O.V."/>
            <person name="Ferrer M."/>
            <person name="Rohde M."/>
            <person name="Mushegian A."/>
            <person name="Sorokin D.Y."/>
            <person name="Giuliano L."/>
            <person name="Yakimov M.M."/>
        </authorList>
    </citation>
    <scope>NUCLEOTIDE SEQUENCE [LARGE SCALE GENOMIC DNA]</scope>
    <source>
        <strain evidence="3">LC1Nh</strain>
    </source>
</reference>
<dbReference type="Proteomes" id="UP000377803">
    <property type="component" value="Chromosome"/>
</dbReference>
<keyword evidence="3" id="KW-1185">Reference proteome</keyword>
<dbReference type="KEGG" id="ncon:LC1Nh_0227"/>
<dbReference type="AlphaFoldDB" id="A0A5Q0UFI7"/>